<evidence type="ECO:0000313" key="1">
    <source>
        <dbReference type="EMBL" id="KAF4739803.1"/>
    </source>
</evidence>
<gene>
    <name evidence="1" type="ORF">FOZ63_000838</name>
</gene>
<organism evidence="1 2">
    <name type="scientific">Perkinsus olseni</name>
    <name type="common">Perkinsus atlanticus</name>
    <dbReference type="NCBI Taxonomy" id="32597"/>
    <lineage>
        <taxon>Eukaryota</taxon>
        <taxon>Sar</taxon>
        <taxon>Alveolata</taxon>
        <taxon>Perkinsozoa</taxon>
        <taxon>Perkinsea</taxon>
        <taxon>Perkinsida</taxon>
        <taxon>Perkinsidae</taxon>
        <taxon>Perkinsus</taxon>
    </lineage>
</organism>
<name>A0A7J6T3Z7_PEROL</name>
<accession>A0A7J6T3Z7</accession>
<dbReference type="AlphaFoldDB" id="A0A7J6T3Z7"/>
<reference evidence="1 2" key="1">
    <citation type="submission" date="2020-04" db="EMBL/GenBank/DDBJ databases">
        <title>Perkinsus olseni comparative genomics.</title>
        <authorList>
            <person name="Bogema D.R."/>
        </authorList>
    </citation>
    <scope>NUCLEOTIDE SEQUENCE [LARGE SCALE GENOMIC DNA]</scope>
    <source>
        <strain evidence="1 2">ATCC PRA-207</strain>
    </source>
</reference>
<comment type="caution">
    <text evidence="1">The sequence shown here is derived from an EMBL/GenBank/DDBJ whole genome shotgun (WGS) entry which is preliminary data.</text>
</comment>
<protein>
    <submittedName>
        <fullName evidence="1">Uncharacterized protein</fullName>
    </submittedName>
</protein>
<evidence type="ECO:0000313" key="2">
    <source>
        <dbReference type="Proteomes" id="UP000553632"/>
    </source>
</evidence>
<sequence>MSTSHVENRLCIDFSGIMGINLTESGTKGLVTLASVKAANSASQSTHLQSQYVAHRAVEVSRVLEEALRRISNLNPEEVGRADAPHRYVGGLSHVAPDTDLHRSELGLSGGADGKYLMVEDRASGSPARPWLRTGPALARVEPA</sequence>
<dbReference type="EMBL" id="JABANO010013689">
    <property type="protein sequence ID" value="KAF4739803.1"/>
    <property type="molecule type" value="Genomic_DNA"/>
</dbReference>
<keyword evidence="2" id="KW-1185">Reference proteome</keyword>
<proteinExistence type="predicted"/>
<dbReference type="Proteomes" id="UP000553632">
    <property type="component" value="Unassembled WGS sequence"/>
</dbReference>